<evidence type="ECO:0000256" key="1">
    <source>
        <dbReference type="ARBA" id="ARBA00022723"/>
    </source>
</evidence>
<keyword evidence="7" id="KW-1185">Reference proteome</keyword>
<proteinExistence type="predicted"/>
<evidence type="ECO:0000313" key="7">
    <source>
        <dbReference type="Proteomes" id="UP000594262"/>
    </source>
</evidence>
<evidence type="ECO:0000256" key="3">
    <source>
        <dbReference type="ARBA" id="ARBA00022833"/>
    </source>
</evidence>
<dbReference type="InterPro" id="IPR013083">
    <property type="entry name" value="Znf_RING/FYVE/PHD"/>
</dbReference>
<organism evidence="6 7">
    <name type="scientific">Clytia hemisphaerica</name>
    <dbReference type="NCBI Taxonomy" id="252671"/>
    <lineage>
        <taxon>Eukaryota</taxon>
        <taxon>Metazoa</taxon>
        <taxon>Cnidaria</taxon>
        <taxon>Hydrozoa</taxon>
        <taxon>Hydroidolina</taxon>
        <taxon>Leptothecata</taxon>
        <taxon>Obeliida</taxon>
        <taxon>Clytiidae</taxon>
        <taxon>Clytia</taxon>
    </lineage>
</organism>
<dbReference type="OrthoDB" id="5945824at2759"/>
<dbReference type="SUPFAM" id="SSF49599">
    <property type="entry name" value="TRAF domain-like"/>
    <property type="match status" value="1"/>
</dbReference>
<name>A0A7M6DQF3_9CNID</name>
<sequence length="113" mass="13496">IGMVDRMVRASVDVKCKQHERGCKWEGKIIDYKAHEETCQYVMVKCKNDGCHEERIRKNMKRHQQKCQYIIKNCVHCGTQKMFIELKEHYTNCPMMEITCTNDECDVQVLRHE</sequence>
<feature type="domain" description="TRAF-type" evidence="5">
    <location>
        <begin position="34"/>
        <end position="80"/>
    </location>
</feature>
<keyword evidence="2 4" id="KW-0863">Zinc-finger</keyword>
<evidence type="ECO:0000256" key="4">
    <source>
        <dbReference type="PROSITE-ProRule" id="PRU00207"/>
    </source>
</evidence>
<dbReference type="Proteomes" id="UP000594262">
    <property type="component" value="Unplaced"/>
</dbReference>
<protein>
    <recommendedName>
        <fullName evidence="5">TRAF-type domain-containing protein</fullName>
    </recommendedName>
</protein>
<dbReference type="InterPro" id="IPR001293">
    <property type="entry name" value="Znf_TRAF"/>
</dbReference>
<evidence type="ECO:0000313" key="6">
    <source>
        <dbReference type="EnsemblMetazoa" id="CLYHEMP022042.1"/>
    </source>
</evidence>
<evidence type="ECO:0000259" key="5">
    <source>
        <dbReference type="PROSITE" id="PS50145"/>
    </source>
</evidence>
<reference evidence="6" key="1">
    <citation type="submission" date="2021-01" db="UniProtKB">
        <authorList>
            <consortium name="EnsemblMetazoa"/>
        </authorList>
    </citation>
    <scope>IDENTIFICATION</scope>
</reference>
<dbReference type="EnsemblMetazoa" id="CLYHEMT022042.1">
    <property type="protein sequence ID" value="CLYHEMP022042.1"/>
    <property type="gene ID" value="CLYHEMG022042"/>
</dbReference>
<dbReference type="GO" id="GO:0008270">
    <property type="term" value="F:zinc ion binding"/>
    <property type="evidence" value="ECO:0007669"/>
    <property type="project" value="UniProtKB-KW"/>
</dbReference>
<accession>A0A7M6DQF3</accession>
<dbReference type="PANTHER" id="PTHR10131">
    <property type="entry name" value="TNF RECEPTOR ASSOCIATED FACTOR"/>
    <property type="match status" value="1"/>
</dbReference>
<keyword evidence="1 4" id="KW-0479">Metal-binding</keyword>
<dbReference type="AlphaFoldDB" id="A0A7M6DQF3"/>
<dbReference type="Gene3D" id="3.30.40.10">
    <property type="entry name" value="Zinc/RING finger domain, C3HC4 (zinc finger)"/>
    <property type="match status" value="2"/>
</dbReference>
<dbReference type="PROSITE" id="PS50145">
    <property type="entry name" value="ZF_TRAF"/>
    <property type="match status" value="1"/>
</dbReference>
<keyword evidence="3 4" id="KW-0862">Zinc</keyword>
<feature type="zinc finger region" description="TRAF-type" evidence="4">
    <location>
        <begin position="34"/>
        <end position="80"/>
    </location>
</feature>
<evidence type="ECO:0000256" key="2">
    <source>
        <dbReference type="ARBA" id="ARBA00022771"/>
    </source>
</evidence>